<reference evidence="1" key="1">
    <citation type="journal article" date="2019" name="bioRxiv">
        <title>The Genome of the Zebra Mussel, Dreissena polymorpha: A Resource for Invasive Species Research.</title>
        <authorList>
            <person name="McCartney M.A."/>
            <person name="Auch B."/>
            <person name="Kono T."/>
            <person name="Mallez S."/>
            <person name="Zhang Y."/>
            <person name="Obille A."/>
            <person name="Becker A."/>
            <person name="Abrahante J.E."/>
            <person name="Garbe J."/>
            <person name="Badalamenti J.P."/>
            <person name="Herman A."/>
            <person name="Mangelson H."/>
            <person name="Liachko I."/>
            <person name="Sullivan S."/>
            <person name="Sone E.D."/>
            <person name="Koren S."/>
            <person name="Silverstein K.A.T."/>
            <person name="Beckman K.B."/>
            <person name="Gohl D.M."/>
        </authorList>
    </citation>
    <scope>NUCLEOTIDE SEQUENCE</scope>
    <source>
        <strain evidence="1">Duluth1</strain>
        <tissue evidence="1">Whole animal</tissue>
    </source>
</reference>
<keyword evidence="2" id="KW-1185">Reference proteome</keyword>
<comment type="caution">
    <text evidence="1">The sequence shown here is derived from an EMBL/GenBank/DDBJ whole genome shotgun (WGS) entry which is preliminary data.</text>
</comment>
<dbReference type="EMBL" id="JAIWYP010000005">
    <property type="protein sequence ID" value="KAH3825972.1"/>
    <property type="molecule type" value="Genomic_DNA"/>
</dbReference>
<reference evidence="1" key="2">
    <citation type="submission" date="2020-11" db="EMBL/GenBank/DDBJ databases">
        <authorList>
            <person name="McCartney M.A."/>
            <person name="Auch B."/>
            <person name="Kono T."/>
            <person name="Mallez S."/>
            <person name="Becker A."/>
            <person name="Gohl D.M."/>
            <person name="Silverstein K.A.T."/>
            <person name="Koren S."/>
            <person name="Bechman K.B."/>
            <person name="Herman A."/>
            <person name="Abrahante J.E."/>
            <person name="Garbe J."/>
        </authorList>
    </citation>
    <scope>NUCLEOTIDE SEQUENCE</scope>
    <source>
        <strain evidence="1">Duluth1</strain>
        <tissue evidence="1">Whole animal</tissue>
    </source>
</reference>
<gene>
    <name evidence="1" type="ORF">DPMN_127861</name>
</gene>
<dbReference type="Proteomes" id="UP000828390">
    <property type="component" value="Unassembled WGS sequence"/>
</dbReference>
<name>A0A9D4H009_DREPO</name>
<protein>
    <submittedName>
        <fullName evidence="1">Uncharacterized protein</fullName>
    </submittedName>
</protein>
<organism evidence="1 2">
    <name type="scientific">Dreissena polymorpha</name>
    <name type="common">Zebra mussel</name>
    <name type="synonym">Mytilus polymorpha</name>
    <dbReference type="NCBI Taxonomy" id="45954"/>
    <lineage>
        <taxon>Eukaryota</taxon>
        <taxon>Metazoa</taxon>
        <taxon>Spiralia</taxon>
        <taxon>Lophotrochozoa</taxon>
        <taxon>Mollusca</taxon>
        <taxon>Bivalvia</taxon>
        <taxon>Autobranchia</taxon>
        <taxon>Heteroconchia</taxon>
        <taxon>Euheterodonta</taxon>
        <taxon>Imparidentia</taxon>
        <taxon>Neoheterodontei</taxon>
        <taxon>Myida</taxon>
        <taxon>Dreissenoidea</taxon>
        <taxon>Dreissenidae</taxon>
        <taxon>Dreissena</taxon>
    </lineage>
</organism>
<dbReference type="AlphaFoldDB" id="A0A9D4H009"/>
<proteinExistence type="predicted"/>
<evidence type="ECO:0000313" key="1">
    <source>
        <dbReference type="EMBL" id="KAH3825972.1"/>
    </source>
</evidence>
<sequence length="83" mass="9610">MWSTLGQKGSWLSAYTTITISVLAQPTICDETDLISLRNKQHATFRVNNTTSLHPSQQLNIIFSEINRIHKHHKPKRNQQQEK</sequence>
<accession>A0A9D4H009</accession>
<evidence type="ECO:0000313" key="2">
    <source>
        <dbReference type="Proteomes" id="UP000828390"/>
    </source>
</evidence>